<feature type="transmembrane region" description="Helical" evidence="1">
    <location>
        <begin position="105"/>
        <end position="123"/>
    </location>
</feature>
<gene>
    <name evidence="2" type="ORF">B0A75_19105</name>
</gene>
<dbReference type="RefSeq" id="WP_089055872.1">
    <property type="nucleotide sequence ID" value="NZ_MUHA01000031.1"/>
</dbReference>
<keyword evidence="1" id="KW-0812">Transmembrane</keyword>
<keyword evidence="1" id="KW-1133">Transmembrane helix</keyword>
<dbReference type="EMBL" id="MUHA01000031">
    <property type="protein sequence ID" value="OXA95470.1"/>
    <property type="molecule type" value="Genomic_DNA"/>
</dbReference>
<proteinExistence type="predicted"/>
<dbReference type="Proteomes" id="UP000198336">
    <property type="component" value="Unassembled WGS sequence"/>
</dbReference>
<feature type="transmembrane region" description="Helical" evidence="1">
    <location>
        <begin position="218"/>
        <end position="238"/>
    </location>
</feature>
<protein>
    <recommendedName>
        <fullName evidence="4">DUF4184 domain-containing protein</fullName>
    </recommendedName>
</protein>
<feature type="transmembrane region" description="Helical" evidence="1">
    <location>
        <begin position="189"/>
        <end position="212"/>
    </location>
</feature>
<feature type="transmembrane region" description="Helical" evidence="1">
    <location>
        <begin position="20"/>
        <end position="40"/>
    </location>
</feature>
<dbReference type="AlphaFoldDB" id="A0A226HPR2"/>
<evidence type="ECO:0000313" key="3">
    <source>
        <dbReference type="Proteomes" id="UP000198336"/>
    </source>
</evidence>
<name>A0A226HPR2_9FLAO</name>
<dbReference type="Pfam" id="PF13803">
    <property type="entry name" value="DUF4184"/>
    <property type="match status" value="1"/>
</dbReference>
<evidence type="ECO:0000313" key="2">
    <source>
        <dbReference type="EMBL" id="OXA95470.1"/>
    </source>
</evidence>
<feature type="transmembrane region" description="Helical" evidence="1">
    <location>
        <begin position="156"/>
        <end position="177"/>
    </location>
</feature>
<keyword evidence="3" id="KW-1185">Reference proteome</keyword>
<keyword evidence="1" id="KW-0472">Membrane</keyword>
<reference evidence="2 3" key="1">
    <citation type="submission" date="2016-11" db="EMBL/GenBank/DDBJ databases">
        <title>Whole genomes of Flavobacteriaceae.</title>
        <authorList>
            <person name="Stine C."/>
            <person name="Li C."/>
            <person name="Tadesse D."/>
        </authorList>
    </citation>
    <scope>NUCLEOTIDE SEQUENCE [LARGE SCALE GENOMIC DNA]</scope>
    <source>
        <strain evidence="2 3">CCUG 59446</strain>
    </source>
</reference>
<accession>A0A226HPR2</accession>
<sequence length="247" mass="28708">MPFTFAHPAIILPLPFLNKRWFSLTGLIIGSMIPDFEYFIRMRIQSIYSHTIAGVFWFDLPLALFISFIFHNKVKNLLFNNLPYCLQSRFLIFTTFNWNNYFKQNWIVVFFSILIGTASHLLWDSFTHDSGYFVNHIAALQNSIYLFGIDIPILKIAQHLSTFLGGVIIFFAIFKLPKNAISRNPVNKNYWFATFLFFVLILILRFFAGIGIKEYGNIIVSVISAVLLSLILTSIFLMQKHRIKISK</sequence>
<feature type="transmembrane region" description="Helical" evidence="1">
    <location>
        <begin position="52"/>
        <end position="71"/>
    </location>
</feature>
<organism evidence="2 3">
    <name type="scientific">Flavobacterium oncorhynchi</name>
    <dbReference type="NCBI Taxonomy" id="728056"/>
    <lineage>
        <taxon>Bacteria</taxon>
        <taxon>Pseudomonadati</taxon>
        <taxon>Bacteroidota</taxon>
        <taxon>Flavobacteriia</taxon>
        <taxon>Flavobacteriales</taxon>
        <taxon>Flavobacteriaceae</taxon>
        <taxon>Flavobacterium</taxon>
    </lineage>
</organism>
<evidence type="ECO:0000256" key="1">
    <source>
        <dbReference type="SAM" id="Phobius"/>
    </source>
</evidence>
<comment type="caution">
    <text evidence="2">The sequence shown here is derived from an EMBL/GenBank/DDBJ whole genome shotgun (WGS) entry which is preliminary data.</text>
</comment>
<evidence type="ECO:0008006" key="4">
    <source>
        <dbReference type="Google" id="ProtNLM"/>
    </source>
</evidence>
<dbReference type="InterPro" id="IPR025238">
    <property type="entry name" value="DUF4184"/>
</dbReference>